<sequence>MKGREKLGVPYIAVDGVEHEGDWGAPTRIDITPGSHQIEVYFKLKGLPVKRGKGKADFTASEGDVSVRADFGQMVTTTEVTVPGQAPIRKKRMYI</sequence>
<dbReference type="AlphaFoldDB" id="A0A7I7YM93"/>
<dbReference type="EMBL" id="AP022614">
    <property type="protein sequence ID" value="BBZ42978.1"/>
    <property type="molecule type" value="Genomic_DNA"/>
</dbReference>
<organism evidence="1 2">
    <name type="scientific">Mycobacterium parmense</name>
    <dbReference type="NCBI Taxonomy" id="185642"/>
    <lineage>
        <taxon>Bacteria</taxon>
        <taxon>Bacillati</taxon>
        <taxon>Actinomycetota</taxon>
        <taxon>Actinomycetes</taxon>
        <taxon>Mycobacteriales</taxon>
        <taxon>Mycobacteriaceae</taxon>
        <taxon>Mycobacterium</taxon>
        <taxon>Mycobacterium simiae complex</taxon>
    </lineage>
</organism>
<dbReference type="Proteomes" id="UP000467105">
    <property type="component" value="Chromosome"/>
</dbReference>
<keyword evidence="2" id="KW-1185">Reference proteome</keyword>
<name>A0A7I7YM93_9MYCO</name>
<protein>
    <submittedName>
        <fullName evidence="1">Uncharacterized protein</fullName>
    </submittedName>
</protein>
<proteinExistence type="predicted"/>
<gene>
    <name evidence="1" type="ORF">MPRM_02590</name>
</gene>
<accession>A0A7I7YM93</accession>
<evidence type="ECO:0000313" key="2">
    <source>
        <dbReference type="Proteomes" id="UP000467105"/>
    </source>
</evidence>
<reference evidence="1 2" key="1">
    <citation type="journal article" date="2019" name="Emerg. Microbes Infect.">
        <title>Comprehensive subspecies identification of 175 nontuberculous mycobacteria species based on 7547 genomic profiles.</title>
        <authorList>
            <person name="Matsumoto Y."/>
            <person name="Kinjo T."/>
            <person name="Motooka D."/>
            <person name="Nabeya D."/>
            <person name="Jung N."/>
            <person name="Uechi K."/>
            <person name="Horii T."/>
            <person name="Iida T."/>
            <person name="Fujita J."/>
            <person name="Nakamura S."/>
        </authorList>
    </citation>
    <scope>NUCLEOTIDE SEQUENCE [LARGE SCALE GENOMIC DNA]</scope>
    <source>
        <strain evidence="1 2">JCM 14742</strain>
    </source>
</reference>
<evidence type="ECO:0000313" key="1">
    <source>
        <dbReference type="EMBL" id="BBZ42978.1"/>
    </source>
</evidence>